<dbReference type="HOGENOM" id="CLU_062703_1_0_1"/>
<sequence>MASIRKMNSLKRFFSHQGKHIIISLIVITSCLLVYGVFRPIAFSVNQQPMNLKSKDQYKVFITYFFHNPHHIITQEAAVNGIPIKKLLPVFPTKNLPNRTLSPQNTSLPYDVRKLHDDVTIVTAYFNLGRFQKGDTQPANFTPFLYHQWIHVFARIQNPVIAYFELDEDIELFRRIRQHLPGNRTIINRIARSELWSFGLLDTIREIYNKPGYPKYHPGTVIPEYSATMHAKYELVHQAIRENPFKSKYFSWLDIGLFRSIWEGSKQPEFELYVPPDFIETKIAYGEVFNRSKNVDAKKIFILNQEWVCGCMFIGRVDRLVKWAVRYMNATEDYLARGFMNTDQQVVYAMVNEGAGQDVQVYSKPAKYEAWFHLGYSCMEEGKKRKNRRVTKEISLLL</sequence>
<accession>R7TMN7</accession>
<feature type="transmembrane region" description="Helical" evidence="1">
    <location>
        <begin position="21"/>
        <end position="38"/>
    </location>
</feature>
<keyword evidence="1" id="KW-1133">Transmembrane helix</keyword>
<dbReference type="InterPro" id="IPR011735">
    <property type="entry name" value="WlaTC/HtrL_glycosyltransf"/>
</dbReference>
<reference evidence="4" key="1">
    <citation type="submission" date="2012-12" db="EMBL/GenBank/DDBJ databases">
        <authorList>
            <person name="Hellsten U."/>
            <person name="Grimwood J."/>
            <person name="Chapman J.A."/>
            <person name="Shapiro H."/>
            <person name="Aerts A."/>
            <person name="Otillar R.P."/>
            <person name="Terry A.Y."/>
            <person name="Boore J.L."/>
            <person name="Simakov O."/>
            <person name="Marletaz F."/>
            <person name="Cho S.-J."/>
            <person name="Edsinger-Gonzales E."/>
            <person name="Havlak P."/>
            <person name="Kuo D.-H."/>
            <person name="Larsson T."/>
            <person name="Lv J."/>
            <person name="Arendt D."/>
            <person name="Savage R."/>
            <person name="Osoegawa K."/>
            <person name="de Jong P."/>
            <person name="Lindberg D.R."/>
            <person name="Seaver E.C."/>
            <person name="Weisblat D.A."/>
            <person name="Putnam N.H."/>
            <person name="Grigoriev I.V."/>
            <person name="Rokhsar D.S."/>
        </authorList>
    </citation>
    <scope>NUCLEOTIDE SEQUENCE</scope>
    <source>
        <strain evidence="4">I ESC-2004</strain>
    </source>
</reference>
<dbReference type="EnsemblMetazoa" id="CapteT214404">
    <property type="protein sequence ID" value="CapteP214404"/>
    <property type="gene ID" value="CapteG214404"/>
</dbReference>
<dbReference type="EMBL" id="AMQN01002772">
    <property type="status" value="NOT_ANNOTATED_CDS"/>
    <property type="molecule type" value="Genomic_DNA"/>
</dbReference>
<protein>
    <submittedName>
        <fullName evidence="2 3">Uncharacterized protein</fullName>
    </submittedName>
</protein>
<evidence type="ECO:0000313" key="4">
    <source>
        <dbReference type="Proteomes" id="UP000014760"/>
    </source>
</evidence>
<keyword evidence="1" id="KW-0472">Membrane</keyword>
<evidence type="ECO:0000313" key="2">
    <source>
        <dbReference type="EMBL" id="ELT92801.1"/>
    </source>
</evidence>
<dbReference type="Pfam" id="PF09612">
    <property type="entry name" value="HtrL_YibB"/>
    <property type="match status" value="1"/>
</dbReference>
<dbReference type="EMBL" id="KB310004">
    <property type="protein sequence ID" value="ELT92801.1"/>
    <property type="molecule type" value="Genomic_DNA"/>
</dbReference>
<proteinExistence type="predicted"/>
<keyword evidence="4" id="KW-1185">Reference proteome</keyword>
<dbReference type="AlphaFoldDB" id="R7TMN7"/>
<gene>
    <name evidence="2" type="ORF">CAPTEDRAFT_214404</name>
</gene>
<dbReference type="OrthoDB" id="411632at2759"/>
<reference evidence="2 4" key="2">
    <citation type="journal article" date="2013" name="Nature">
        <title>Insights into bilaterian evolution from three spiralian genomes.</title>
        <authorList>
            <person name="Simakov O."/>
            <person name="Marletaz F."/>
            <person name="Cho S.J."/>
            <person name="Edsinger-Gonzales E."/>
            <person name="Havlak P."/>
            <person name="Hellsten U."/>
            <person name="Kuo D.H."/>
            <person name="Larsson T."/>
            <person name="Lv J."/>
            <person name="Arendt D."/>
            <person name="Savage R."/>
            <person name="Osoegawa K."/>
            <person name="de Jong P."/>
            <person name="Grimwood J."/>
            <person name="Chapman J.A."/>
            <person name="Shapiro H."/>
            <person name="Aerts A."/>
            <person name="Otillar R.P."/>
            <person name="Terry A.Y."/>
            <person name="Boore J.L."/>
            <person name="Grigoriev I.V."/>
            <person name="Lindberg D.R."/>
            <person name="Seaver E.C."/>
            <person name="Weisblat D.A."/>
            <person name="Putnam N.H."/>
            <person name="Rokhsar D.S."/>
        </authorList>
    </citation>
    <scope>NUCLEOTIDE SEQUENCE</scope>
    <source>
        <strain evidence="2 4">I ESC-2004</strain>
    </source>
</reference>
<name>R7TMN7_CAPTE</name>
<dbReference type="OMA" id="PEVLYVY"/>
<evidence type="ECO:0000313" key="3">
    <source>
        <dbReference type="EnsemblMetazoa" id="CapteP214404"/>
    </source>
</evidence>
<dbReference type="Proteomes" id="UP000014760">
    <property type="component" value="Unassembled WGS sequence"/>
</dbReference>
<keyword evidence="1" id="KW-0812">Transmembrane</keyword>
<organism evidence="2">
    <name type="scientific">Capitella teleta</name>
    <name type="common">Polychaete worm</name>
    <dbReference type="NCBI Taxonomy" id="283909"/>
    <lineage>
        <taxon>Eukaryota</taxon>
        <taxon>Metazoa</taxon>
        <taxon>Spiralia</taxon>
        <taxon>Lophotrochozoa</taxon>
        <taxon>Annelida</taxon>
        <taxon>Polychaeta</taxon>
        <taxon>Sedentaria</taxon>
        <taxon>Scolecida</taxon>
        <taxon>Capitellidae</taxon>
        <taxon>Capitella</taxon>
    </lineage>
</organism>
<reference evidence="3" key="3">
    <citation type="submission" date="2015-06" db="UniProtKB">
        <authorList>
            <consortium name="EnsemblMetazoa"/>
        </authorList>
    </citation>
    <scope>IDENTIFICATION</scope>
</reference>
<evidence type="ECO:0000256" key="1">
    <source>
        <dbReference type="SAM" id="Phobius"/>
    </source>
</evidence>
<dbReference type="PROSITE" id="PS51257">
    <property type="entry name" value="PROKAR_LIPOPROTEIN"/>
    <property type="match status" value="1"/>
</dbReference>